<feature type="transmembrane region" description="Helical" evidence="7">
    <location>
        <begin position="99"/>
        <end position="119"/>
    </location>
</feature>
<keyword evidence="4" id="KW-0067">ATP-binding</keyword>
<dbReference type="Gene3D" id="1.20.1560.10">
    <property type="entry name" value="ABC transporter type 1, transmembrane domain"/>
    <property type="match status" value="1"/>
</dbReference>
<keyword evidence="11" id="KW-1185">Reference proteome</keyword>
<sequence>MAWFLKETLDASLSGNKNELIKMAIEIVIFIAFYSLISWFTRTVKAFYISKIMYSIKQDLMKSIINFNIKDFFTRSSADYISVFNNDIKMLEDKYFNSILLMFRSSVILIVSMAIMIYIQPIVSVIAVILSFFPIIIPKFYGKKLSQVNGVFSEGLKKYNRVIDDIFNGFEVVKGYKMEPYILEKHGKENEELEIYRKNAGIKKANADVLTNLIAVGIQFAVFVLSGFFVIMDKISAGDVLAITQLMNKVVNPVFDIIDGFNNIQSVKEIEKNMLEIINKKSECTETRPINEVNKKIILKNITYTYSETDQGLKNISLEFEKGKKYAIVGESGSGKSTLIKLILGYFDNYKGDIYFDDVNIRELSQESIFNIISVMTQRVYMFEDTIKHNITLHKNYLDDELENIILMVGLDKTLAMKESDLTYFLKRNGENLSGGERQKVAIARALLNNKKWLVFDEATAGLDNEALYQIENLIVNLPDITCLTITHRYNHDILSKYDKIFVMKEGELVESGRFDELMSKKGIFYNLYSLQT</sequence>
<dbReference type="RefSeq" id="WP_103201705.1">
    <property type="nucleotide sequence ID" value="NZ_CVTD020000008.1"/>
</dbReference>
<organism evidence="10 11">
    <name type="scientific">Herbinix hemicellulosilytica</name>
    <dbReference type="NCBI Taxonomy" id="1564487"/>
    <lineage>
        <taxon>Bacteria</taxon>
        <taxon>Bacillati</taxon>
        <taxon>Bacillota</taxon>
        <taxon>Clostridia</taxon>
        <taxon>Lachnospirales</taxon>
        <taxon>Lachnospiraceae</taxon>
        <taxon>Herbinix</taxon>
    </lineage>
</organism>
<dbReference type="PANTHER" id="PTHR24221:SF654">
    <property type="entry name" value="ATP-BINDING CASSETTE SUB-FAMILY B MEMBER 6"/>
    <property type="match status" value="1"/>
</dbReference>
<dbReference type="OrthoDB" id="95687at2"/>
<dbReference type="PROSITE" id="PS50893">
    <property type="entry name" value="ABC_TRANSPORTER_2"/>
    <property type="match status" value="1"/>
</dbReference>
<dbReference type="Proteomes" id="UP000236497">
    <property type="component" value="Unassembled WGS sequence"/>
</dbReference>
<dbReference type="GO" id="GO:0016887">
    <property type="term" value="F:ATP hydrolysis activity"/>
    <property type="evidence" value="ECO:0007669"/>
    <property type="project" value="InterPro"/>
</dbReference>
<feature type="transmembrane region" description="Helical" evidence="7">
    <location>
        <begin position="20"/>
        <end position="41"/>
    </location>
</feature>
<evidence type="ECO:0000256" key="2">
    <source>
        <dbReference type="ARBA" id="ARBA00022692"/>
    </source>
</evidence>
<dbReference type="Pfam" id="PF00664">
    <property type="entry name" value="ABC_membrane"/>
    <property type="match status" value="1"/>
</dbReference>
<feature type="domain" description="ABC transporter" evidence="8">
    <location>
        <begin position="297"/>
        <end position="531"/>
    </location>
</feature>
<evidence type="ECO:0000256" key="5">
    <source>
        <dbReference type="ARBA" id="ARBA00022989"/>
    </source>
</evidence>
<dbReference type="CDD" id="cd07346">
    <property type="entry name" value="ABC_6TM_exporters"/>
    <property type="match status" value="1"/>
</dbReference>
<evidence type="ECO:0000256" key="4">
    <source>
        <dbReference type="ARBA" id="ARBA00022840"/>
    </source>
</evidence>
<evidence type="ECO:0000256" key="3">
    <source>
        <dbReference type="ARBA" id="ARBA00022741"/>
    </source>
</evidence>
<evidence type="ECO:0000259" key="9">
    <source>
        <dbReference type="PROSITE" id="PS50929"/>
    </source>
</evidence>
<dbReference type="GO" id="GO:0034040">
    <property type="term" value="F:ATPase-coupled lipid transmembrane transporter activity"/>
    <property type="evidence" value="ECO:0007669"/>
    <property type="project" value="TreeGrafter"/>
</dbReference>
<protein>
    <recommendedName>
        <fullName evidence="12">ABC transporter ATP-binding protein</fullName>
    </recommendedName>
</protein>
<dbReference type="GO" id="GO:0140359">
    <property type="term" value="F:ABC-type transporter activity"/>
    <property type="evidence" value="ECO:0007669"/>
    <property type="project" value="InterPro"/>
</dbReference>
<evidence type="ECO:0000256" key="7">
    <source>
        <dbReference type="SAM" id="Phobius"/>
    </source>
</evidence>
<evidence type="ECO:0008006" key="12">
    <source>
        <dbReference type="Google" id="ProtNLM"/>
    </source>
</evidence>
<keyword evidence="2 7" id="KW-0812">Transmembrane</keyword>
<dbReference type="InterPro" id="IPR017871">
    <property type="entry name" value="ABC_transporter-like_CS"/>
</dbReference>
<dbReference type="PROSITE" id="PS50929">
    <property type="entry name" value="ABC_TM1F"/>
    <property type="match status" value="1"/>
</dbReference>
<dbReference type="SUPFAM" id="SSF52540">
    <property type="entry name" value="P-loop containing nucleoside triphosphate hydrolases"/>
    <property type="match status" value="1"/>
</dbReference>
<comment type="subcellular location">
    <subcellularLocation>
        <location evidence="1">Cell membrane</location>
        <topology evidence="1">Multi-pass membrane protein</topology>
    </subcellularLocation>
</comment>
<dbReference type="InterPro" id="IPR039421">
    <property type="entry name" value="Type_1_exporter"/>
</dbReference>
<dbReference type="Gene3D" id="3.40.50.300">
    <property type="entry name" value="P-loop containing nucleotide triphosphate hydrolases"/>
    <property type="match status" value="1"/>
</dbReference>
<dbReference type="GO" id="GO:0005886">
    <property type="term" value="C:plasma membrane"/>
    <property type="evidence" value="ECO:0007669"/>
    <property type="project" value="UniProtKB-SubCell"/>
</dbReference>
<keyword evidence="3" id="KW-0547">Nucleotide-binding</keyword>
<evidence type="ECO:0000256" key="6">
    <source>
        <dbReference type="ARBA" id="ARBA00023136"/>
    </source>
</evidence>
<dbReference type="InterPro" id="IPR011527">
    <property type="entry name" value="ABC1_TM_dom"/>
</dbReference>
<dbReference type="CDD" id="cd03228">
    <property type="entry name" value="ABCC_MRP_Like"/>
    <property type="match status" value="1"/>
</dbReference>
<proteinExistence type="predicted"/>
<dbReference type="EMBL" id="CVTD020000008">
    <property type="protein sequence ID" value="CRZ33531.1"/>
    <property type="molecule type" value="Genomic_DNA"/>
</dbReference>
<dbReference type="SUPFAM" id="SSF90123">
    <property type="entry name" value="ABC transporter transmembrane region"/>
    <property type="match status" value="1"/>
</dbReference>
<keyword evidence="5 7" id="KW-1133">Transmembrane helix</keyword>
<evidence type="ECO:0000313" key="11">
    <source>
        <dbReference type="Proteomes" id="UP000236497"/>
    </source>
</evidence>
<dbReference type="InterPro" id="IPR036640">
    <property type="entry name" value="ABC1_TM_sf"/>
</dbReference>
<keyword evidence="6 7" id="KW-0472">Membrane</keyword>
<dbReference type="Pfam" id="PF00005">
    <property type="entry name" value="ABC_tran"/>
    <property type="match status" value="1"/>
</dbReference>
<name>A0A0H5SFE7_HERHM</name>
<reference evidence="10 11" key="1">
    <citation type="submission" date="2015-06" db="EMBL/GenBank/DDBJ databases">
        <authorList>
            <person name="Wibberg Daniel"/>
        </authorList>
    </citation>
    <scope>NUCLEOTIDE SEQUENCE [LARGE SCALE GENOMIC DNA]</scope>
    <source>
        <strain evidence="10 11">T3/55T</strain>
    </source>
</reference>
<dbReference type="PROSITE" id="PS00211">
    <property type="entry name" value="ABC_TRANSPORTER_1"/>
    <property type="match status" value="1"/>
</dbReference>
<gene>
    <name evidence="10" type="ORF">HHT355_0321</name>
</gene>
<dbReference type="GO" id="GO:0005524">
    <property type="term" value="F:ATP binding"/>
    <property type="evidence" value="ECO:0007669"/>
    <property type="project" value="UniProtKB-KW"/>
</dbReference>
<dbReference type="PANTHER" id="PTHR24221">
    <property type="entry name" value="ATP-BINDING CASSETTE SUB-FAMILY B"/>
    <property type="match status" value="1"/>
</dbReference>
<feature type="domain" description="ABC transmembrane type-1" evidence="9">
    <location>
        <begin position="1"/>
        <end position="266"/>
    </location>
</feature>
<dbReference type="InterPro" id="IPR003439">
    <property type="entry name" value="ABC_transporter-like_ATP-bd"/>
</dbReference>
<feature type="transmembrane region" description="Helical" evidence="7">
    <location>
        <begin position="125"/>
        <end position="142"/>
    </location>
</feature>
<dbReference type="InterPro" id="IPR003593">
    <property type="entry name" value="AAA+_ATPase"/>
</dbReference>
<evidence type="ECO:0000256" key="1">
    <source>
        <dbReference type="ARBA" id="ARBA00004651"/>
    </source>
</evidence>
<dbReference type="SMART" id="SM00382">
    <property type="entry name" value="AAA"/>
    <property type="match status" value="1"/>
</dbReference>
<accession>A0A0H5SFE7</accession>
<evidence type="ECO:0000259" key="8">
    <source>
        <dbReference type="PROSITE" id="PS50893"/>
    </source>
</evidence>
<feature type="transmembrane region" description="Helical" evidence="7">
    <location>
        <begin position="209"/>
        <end position="232"/>
    </location>
</feature>
<evidence type="ECO:0000313" key="10">
    <source>
        <dbReference type="EMBL" id="CRZ33531.1"/>
    </source>
</evidence>
<dbReference type="AlphaFoldDB" id="A0A0H5SFE7"/>
<dbReference type="InterPro" id="IPR027417">
    <property type="entry name" value="P-loop_NTPase"/>
</dbReference>